<protein>
    <submittedName>
        <fullName evidence="3">Mut7-C RNAse domain-containing protein</fullName>
    </submittedName>
</protein>
<evidence type="ECO:0000259" key="2">
    <source>
        <dbReference type="Pfam" id="PF14451"/>
    </source>
</evidence>
<comment type="caution">
    <text evidence="3">The sequence shown here is derived from an EMBL/GenBank/DDBJ whole genome shotgun (WGS) entry which is preliminary data.</text>
</comment>
<reference evidence="4" key="1">
    <citation type="journal article" date="2019" name="Int. J. Syst. Evol. Microbiol.">
        <title>The Global Catalogue of Microorganisms (GCM) 10K type strain sequencing project: providing services to taxonomists for standard genome sequencing and annotation.</title>
        <authorList>
            <consortium name="The Broad Institute Genomics Platform"/>
            <consortium name="The Broad Institute Genome Sequencing Center for Infectious Disease"/>
            <person name="Wu L."/>
            <person name="Ma J."/>
        </authorList>
    </citation>
    <scope>NUCLEOTIDE SEQUENCE [LARGE SCALE GENOMIC DNA]</scope>
    <source>
        <strain evidence="4">JCM 4816</strain>
    </source>
</reference>
<dbReference type="Pfam" id="PF14451">
    <property type="entry name" value="Ub-Mut7C"/>
    <property type="match status" value="1"/>
</dbReference>
<dbReference type="EMBL" id="JBHSQJ010000065">
    <property type="protein sequence ID" value="MFC5908825.1"/>
    <property type="molecule type" value="Genomic_DNA"/>
</dbReference>
<evidence type="ECO:0000313" key="4">
    <source>
        <dbReference type="Proteomes" id="UP001596174"/>
    </source>
</evidence>
<sequence length="246" mass="26907">MDRPEIRLDIDPELHVFVPEARRAAPVRTDGSSSLGHVVEALGIPLTEVGTLEADGRPVPASHVPADGERIAVRPVPRPQPLPGPPRFLLDIHLGTLTRRLRLLGVDAAYENPDIGDAALAARSAEERRVMLSRDRGLLRRRELWAGAYVYSHRPEEQLREVLGRFAPPLAPWTRCTACNGLLREVPKSEVADQLALGTERTYDTFARCTACGKAYWRGAHHGHLDAVVAAALAEFPPGPADAREA</sequence>
<dbReference type="PANTHER" id="PTHR39081">
    <property type="entry name" value="MUT7-C DOMAIN-CONTAINING PROTEIN"/>
    <property type="match status" value="1"/>
</dbReference>
<dbReference type="InterPro" id="IPR027798">
    <property type="entry name" value="Ub_Mut7C"/>
</dbReference>
<organism evidence="3 4">
    <name type="scientific">Streptacidiphilus monticola</name>
    <dbReference type="NCBI Taxonomy" id="2161674"/>
    <lineage>
        <taxon>Bacteria</taxon>
        <taxon>Bacillati</taxon>
        <taxon>Actinomycetota</taxon>
        <taxon>Actinomycetes</taxon>
        <taxon>Kitasatosporales</taxon>
        <taxon>Streptomycetaceae</taxon>
        <taxon>Streptacidiphilus</taxon>
    </lineage>
</organism>
<evidence type="ECO:0000259" key="1">
    <source>
        <dbReference type="Pfam" id="PF01927"/>
    </source>
</evidence>
<feature type="domain" description="Mut7-C RNAse" evidence="1">
    <location>
        <begin position="86"/>
        <end position="227"/>
    </location>
</feature>
<keyword evidence="4" id="KW-1185">Reference proteome</keyword>
<evidence type="ECO:0000313" key="3">
    <source>
        <dbReference type="EMBL" id="MFC5908825.1"/>
    </source>
</evidence>
<feature type="domain" description="Ubiquitin Mut7-C" evidence="2">
    <location>
        <begin position="5"/>
        <end position="79"/>
    </location>
</feature>
<gene>
    <name evidence="3" type="ORF">ACFP3V_16575</name>
</gene>
<dbReference type="Proteomes" id="UP001596174">
    <property type="component" value="Unassembled WGS sequence"/>
</dbReference>
<proteinExistence type="predicted"/>
<dbReference type="InterPro" id="IPR002782">
    <property type="entry name" value="Mut7-C_RNAse_dom"/>
</dbReference>
<dbReference type="PANTHER" id="PTHR39081:SF1">
    <property type="entry name" value="MUT7-C RNASE DOMAIN-CONTAINING PROTEIN"/>
    <property type="match status" value="1"/>
</dbReference>
<dbReference type="Pfam" id="PF01927">
    <property type="entry name" value="Mut7-C"/>
    <property type="match status" value="1"/>
</dbReference>
<dbReference type="RefSeq" id="WP_380584063.1">
    <property type="nucleotide sequence ID" value="NZ_JBHSQJ010000065.1"/>
</dbReference>
<name>A0ABW1G237_9ACTN</name>
<accession>A0ABW1G237</accession>